<reference evidence="1" key="1">
    <citation type="submission" date="2023-08" db="EMBL/GenBank/DDBJ databases">
        <title>A de novo genome assembly of Solanum verrucosum Schlechtendal, a Mexican diploid species geographically isolated from the other diploid A-genome species in potato relatives.</title>
        <authorList>
            <person name="Hosaka K."/>
        </authorList>
    </citation>
    <scope>NUCLEOTIDE SEQUENCE</scope>
    <source>
        <tissue evidence="1">Young leaves</tissue>
    </source>
</reference>
<name>A0AAF0QPU0_SOLVR</name>
<evidence type="ECO:0000313" key="2">
    <source>
        <dbReference type="Proteomes" id="UP001234989"/>
    </source>
</evidence>
<protein>
    <submittedName>
        <fullName evidence="1">Uncharacterized protein</fullName>
    </submittedName>
</protein>
<dbReference type="EMBL" id="CP133615">
    <property type="protein sequence ID" value="WMV24521.1"/>
    <property type="molecule type" value="Genomic_DNA"/>
</dbReference>
<gene>
    <name evidence="1" type="ORF">MTR67_017906</name>
</gene>
<proteinExistence type="predicted"/>
<sequence length="131" mass="15004">MTPFEVVYGFNLLTPLDLTPLSQDFMLSPDGSKLAEAMKNLQEKVWLDLEKKNQEVSKRANKGLLERLNDNSYKVTLPSEYQVHNTFNVCDLSSFPTIDDDDPSNLRTNSFQEEENDAIRITSRPFTRSQA</sequence>
<organism evidence="1 2">
    <name type="scientific">Solanum verrucosum</name>
    <dbReference type="NCBI Taxonomy" id="315347"/>
    <lineage>
        <taxon>Eukaryota</taxon>
        <taxon>Viridiplantae</taxon>
        <taxon>Streptophyta</taxon>
        <taxon>Embryophyta</taxon>
        <taxon>Tracheophyta</taxon>
        <taxon>Spermatophyta</taxon>
        <taxon>Magnoliopsida</taxon>
        <taxon>eudicotyledons</taxon>
        <taxon>Gunneridae</taxon>
        <taxon>Pentapetalae</taxon>
        <taxon>asterids</taxon>
        <taxon>lamiids</taxon>
        <taxon>Solanales</taxon>
        <taxon>Solanaceae</taxon>
        <taxon>Solanoideae</taxon>
        <taxon>Solaneae</taxon>
        <taxon>Solanum</taxon>
    </lineage>
</organism>
<keyword evidence="2" id="KW-1185">Reference proteome</keyword>
<evidence type="ECO:0000313" key="1">
    <source>
        <dbReference type="EMBL" id="WMV24521.1"/>
    </source>
</evidence>
<dbReference type="AlphaFoldDB" id="A0AAF0QPU0"/>
<dbReference type="Proteomes" id="UP001234989">
    <property type="component" value="Chromosome 4"/>
</dbReference>
<accession>A0AAF0QPU0</accession>